<protein>
    <submittedName>
        <fullName evidence="2">Amino acid ABC transporter substrate-binding protein</fullName>
    </submittedName>
</protein>
<accession>A0ABX0ISC6</accession>
<reference evidence="3" key="1">
    <citation type="submission" date="2019-05" db="EMBL/GenBank/DDBJ databases">
        <title>Flavobacterium profundi sp. nov., isolated from a deep-sea seamount.</title>
        <authorList>
            <person name="Zhang D.-C."/>
        </authorList>
    </citation>
    <scope>NUCLEOTIDE SEQUENCE [LARGE SCALE GENOMIC DNA]</scope>
    <source>
        <strain evidence="3">EC11</strain>
    </source>
</reference>
<gene>
    <name evidence="2" type="ORF">FIA58_009920</name>
</gene>
<dbReference type="SUPFAM" id="SSF53850">
    <property type="entry name" value="Periplasmic binding protein-like II"/>
    <property type="match status" value="1"/>
</dbReference>
<reference evidence="2 3" key="3">
    <citation type="submission" date="2020-02" db="EMBL/GenBank/DDBJ databases">
        <title>Flavobacterium profundi sp. nov., isolated from a deep-sea seamount.</title>
        <authorList>
            <person name="Zhang D.-C."/>
        </authorList>
    </citation>
    <scope>NUCLEOTIDE SEQUENCE [LARGE SCALE GENOMIC DNA]</scope>
    <source>
        <strain evidence="2 3">EC11</strain>
    </source>
</reference>
<evidence type="ECO:0000313" key="3">
    <source>
        <dbReference type="Proteomes" id="UP000817854"/>
    </source>
</evidence>
<dbReference type="PANTHER" id="PTHR38834:SF3">
    <property type="entry name" value="SOLUTE-BINDING PROTEIN FAMILY 3_N-TERMINAL DOMAIN-CONTAINING PROTEIN"/>
    <property type="match status" value="1"/>
</dbReference>
<evidence type="ECO:0000259" key="1">
    <source>
        <dbReference type="SMART" id="SM00062"/>
    </source>
</evidence>
<reference evidence="2 3" key="2">
    <citation type="submission" date="2019-05" db="EMBL/GenBank/DDBJ databases">
        <authorList>
            <person name="Lianzixin W."/>
        </authorList>
    </citation>
    <scope>NUCLEOTIDE SEQUENCE [LARGE SCALE GENOMIC DNA]</scope>
    <source>
        <strain evidence="2 3">EC11</strain>
    </source>
</reference>
<dbReference type="Pfam" id="PF00497">
    <property type="entry name" value="SBP_bac_3"/>
    <property type="match status" value="1"/>
</dbReference>
<evidence type="ECO:0000313" key="2">
    <source>
        <dbReference type="EMBL" id="NHN25990.1"/>
    </source>
</evidence>
<keyword evidence="3" id="KW-1185">Reference proteome</keyword>
<proteinExistence type="predicted"/>
<feature type="domain" description="Solute-binding protein family 3/N-terminal" evidence="1">
    <location>
        <begin position="28"/>
        <end position="246"/>
    </location>
</feature>
<name>A0ABX0ISC6_9FLAO</name>
<dbReference type="PANTHER" id="PTHR38834">
    <property type="entry name" value="PERIPLASMIC SUBSTRATE BINDING PROTEIN FAMILY 3"/>
    <property type="match status" value="1"/>
</dbReference>
<dbReference type="Gene3D" id="3.40.190.10">
    <property type="entry name" value="Periplasmic binding protein-like II"/>
    <property type="match status" value="2"/>
</dbReference>
<dbReference type="SMART" id="SM00062">
    <property type="entry name" value="PBPb"/>
    <property type="match status" value="1"/>
</dbReference>
<dbReference type="EMBL" id="VEVQ02000005">
    <property type="protein sequence ID" value="NHN25990.1"/>
    <property type="molecule type" value="Genomic_DNA"/>
</dbReference>
<organism evidence="2 3">
    <name type="scientific">Flavobacterium jejuense</name>
    <dbReference type="NCBI Taxonomy" id="1544455"/>
    <lineage>
        <taxon>Bacteria</taxon>
        <taxon>Pseudomonadati</taxon>
        <taxon>Bacteroidota</taxon>
        <taxon>Flavobacteriia</taxon>
        <taxon>Flavobacteriales</taxon>
        <taxon>Flavobacteriaceae</taxon>
        <taxon>Flavobacterium</taxon>
    </lineage>
</organism>
<dbReference type="Proteomes" id="UP000817854">
    <property type="component" value="Unassembled WGS sequence"/>
</dbReference>
<comment type="caution">
    <text evidence="2">The sequence shown here is derived from an EMBL/GenBank/DDBJ whole genome shotgun (WGS) entry which is preliminary data.</text>
</comment>
<sequence>MNIWFHKKNLSLLFILGVSLVIHAQIFNLKLASDAWPPFTNESTKKSLALDIVNEALTRSQISVDHEIIDFEKVLTAINNQEIDGCGAIWKTSEREETLLFSKPYLENRLVLVGLKGRDVSFTKIAELTRYKIGLVANYAYDANVLNAQNFEIVYSKNDQENLEKLFDKTIDYMLVDELLIHYLFKHQVNDVEKYLSIAEVPFQIKKLHLAIRKNIPNASEIMNRFNQAIHQMIIDGTYTKILNVNSIQTDIDGDGITELIINSNYTSDELPKKSYPLFYGQHEKVAKTKVYVNGKQYKDWNLAYKNKKWHTTIEASTDIYNPGVRIKTN</sequence>
<dbReference type="InterPro" id="IPR001638">
    <property type="entry name" value="Solute-binding_3/MltF_N"/>
</dbReference>